<organism evidence="7 8">
    <name type="scientific">Saccharothrix tamanrassetensis</name>
    <dbReference type="NCBI Taxonomy" id="1051531"/>
    <lineage>
        <taxon>Bacteria</taxon>
        <taxon>Bacillati</taxon>
        <taxon>Actinomycetota</taxon>
        <taxon>Actinomycetes</taxon>
        <taxon>Pseudonocardiales</taxon>
        <taxon>Pseudonocardiaceae</taxon>
        <taxon>Saccharothrix</taxon>
    </lineage>
</organism>
<dbReference type="AlphaFoldDB" id="A0A841C5Z6"/>
<evidence type="ECO:0000313" key="7">
    <source>
        <dbReference type="EMBL" id="MBB5953962.1"/>
    </source>
</evidence>
<keyword evidence="8" id="KW-1185">Reference proteome</keyword>
<dbReference type="PANTHER" id="PTHR43820:SF4">
    <property type="entry name" value="HIGH-AFFINITY BRANCHED-CHAIN AMINO ACID TRANSPORT ATP-BINDING PROTEIN LIVF"/>
    <property type="match status" value="1"/>
</dbReference>
<name>A0A841C5Z6_9PSEU</name>
<dbReference type="GO" id="GO:0015807">
    <property type="term" value="P:L-amino acid transport"/>
    <property type="evidence" value="ECO:0007669"/>
    <property type="project" value="TreeGrafter"/>
</dbReference>
<dbReference type="InterPro" id="IPR017871">
    <property type="entry name" value="ABC_transporter-like_CS"/>
</dbReference>
<dbReference type="RefSeq" id="WP_184687805.1">
    <property type="nucleotide sequence ID" value="NZ_JACHJN010000001.1"/>
</dbReference>
<evidence type="ECO:0000259" key="6">
    <source>
        <dbReference type="PROSITE" id="PS50893"/>
    </source>
</evidence>
<protein>
    <submittedName>
        <fullName evidence="7">Branched-chain amino acid transport system ATP-binding protein</fullName>
    </submittedName>
</protein>
<dbReference type="Pfam" id="PF00005">
    <property type="entry name" value="ABC_tran"/>
    <property type="match status" value="1"/>
</dbReference>
<dbReference type="EMBL" id="JACHJN010000001">
    <property type="protein sequence ID" value="MBB5953962.1"/>
    <property type="molecule type" value="Genomic_DNA"/>
</dbReference>
<dbReference type="Gene3D" id="3.40.50.300">
    <property type="entry name" value="P-loop containing nucleotide triphosphate hydrolases"/>
    <property type="match status" value="1"/>
</dbReference>
<comment type="caution">
    <text evidence="7">The sequence shown here is derived from an EMBL/GenBank/DDBJ whole genome shotgun (WGS) entry which is preliminary data.</text>
</comment>
<dbReference type="Proteomes" id="UP000547510">
    <property type="component" value="Unassembled WGS sequence"/>
</dbReference>
<dbReference type="GO" id="GO:0015658">
    <property type="term" value="F:branched-chain amino acid transmembrane transporter activity"/>
    <property type="evidence" value="ECO:0007669"/>
    <property type="project" value="TreeGrafter"/>
</dbReference>
<evidence type="ECO:0000256" key="2">
    <source>
        <dbReference type="ARBA" id="ARBA00022448"/>
    </source>
</evidence>
<dbReference type="PROSITE" id="PS00211">
    <property type="entry name" value="ABC_TRANSPORTER_1"/>
    <property type="match status" value="1"/>
</dbReference>
<keyword evidence="4 7" id="KW-0067">ATP-binding</keyword>
<sequence length="242" mass="25814">MDSVSVLSLEDITVDRSGLTIVRGVSLLVDEGSVTVLLGANGAGKTTLLEGVSGAIPVASGEIRLAGERIEKLRAWRRARAGLAHVEQNRTVFREMSTLDNLRAACRHDDTPDRVFELFPELRKQIDAPAGLLSGGEQQMLVVGRALLGRPKVLLIDEMSLGLAPIVVERLAAAVRALADRGVGVLLVEQFAALALGIADRAYVMARGRIVFAGDGRELRADEGLLRALYLGDTPSGSGVWK</sequence>
<proteinExistence type="inferred from homology"/>
<dbReference type="CDD" id="cd03224">
    <property type="entry name" value="ABC_TM1139_LivF_branched"/>
    <property type="match status" value="1"/>
</dbReference>
<accession>A0A841C5Z6</accession>
<keyword evidence="5" id="KW-0029">Amino-acid transport</keyword>
<evidence type="ECO:0000256" key="4">
    <source>
        <dbReference type="ARBA" id="ARBA00022840"/>
    </source>
</evidence>
<dbReference type="PANTHER" id="PTHR43820">
    <property type="entry name" value="HIGH-AFFINITY BRANCHED-CHAIN AMINO ACID TRANSPORT ATP-BINDING PROTEIN LIVF"/>
    <property type="match status" value="1"/>
</dbReference>
<dbReference type="InterPro" id="IPR003593">
    <property type="entry name" value="AAA+_ATPase"/>
</dbReference>
<dbReference type="InterPro" id="IPR003439">
    <property type="entry name" value="ABC_transporter-like_ATP-bd"/>
</dbReference>
<evidence type="ECO:0000313" key="8">
    <source>
        <dbReference type="Proteomes" id="UP000547510"/>
    </source>
</evidence>
<dbReference type="GO" id="GO:0016887">
    <property type="term" value="F:ATP hydrolysis activity"/>
    <property type="evidence" value="ECO:0007669"/>
    <property type="project" value="InterPro"/>
</dbReference>
<evidence type="ECO:0000256" key="3">
    <source>
        <dbReference type="ARBA" id="ARBA00022741"/>
    </source>
</evidence>
<evidence type="ECO:0000256" key="1">
    <source>
        <dbReference type="ARBA" id="ARBA00005417"/>
    </source>
</evidence>
<keyword evidence="2" id="KW-0813">Transport</keyword>
<evidence type="ECO:0000256" key="5">
    <source>
        <dbReference type="ARBA" id="ARBA00022970"/>
    </source>
</evidence>
<reference evidence="7 8" key="1">
    <citation type="submission" date="2020-08" db="EMBL/GenBank/DDBJ databases">
        <title>Genomic Encyclopedia of Type Strains, Phase III (KMG-III): the genomes of soil and plant-associated and newly described type strains.</title>
        <authorList>
            <person name="Whitman W."/>
        </authorList>
    </citation>
    <scope>NUCLEOTIDE SEQUENCE [LARGE SCALE GENOMIC DNA]</scope>
    <source>
        <strain evidence="7 8">CECT 8640</strain>
    </source>
</reference>
<feature type="domain" description="ABC transporter" evidence="6">
    <location>
        <begin position="7"/>
        <end position="232"/>
    </location>
</feature>
<dbReference type="InterPro" id="IPR027417">
    <property type="entry name" value="P-loop_NTPase"/>
</dbReference>
<keyword evidence="3" id="KW-0547">Nucleotide-binding</keyword>
<dbReference type="SUPFAM" id="SSF52540">
    <property type="entry name" value="P-loop containing nucleoside triphosphate hydrolases"/>
    <property type="match status" value="1"/>
</dbReference>
<dbReference type="GO" id="GO:0005524">
    <property type="term" value="F:ATP binding"/>
    <property type="evidence" value="ECO:0007669"/>
    <property type="project" value="UniProtKB-KW"/>
</dbReference>
<dbReference type="InterPro" id="IPR052156">
    <property type="entry name" value="BCAA_Transport_ATP-bd_LivF"/>
</dbReference>
<dbReference type="PROSITE" id="PS50893">
    <property type="entry name" value="ABC_TRANSPORTER_2"/>
    <property type="match status" value="1"/>
</dbReference>
<dbReference type="SMART" id="SM00382">
    <property type="entry name" value="AAA"/>
    <property type="match status" value="1"/>
</dbReference>
<gene>
    <name evidence="7" type="ORF">FHS29_000532</name>
</gene>
<comment type="similarity">
    <text evidence="1">Belongs to the ABC transporter superfamily.</text>
</comment>